<feature type="transmembrane region" description="Helical" evidence="18">
    <location>
        <begin position="218"/>
        <end position="241"/>
    </location>
</feature>
<evidence type="ECO:0000256" key="15">
    <source>
        <dbReference type="ARBA" id="ARBA00033342"/>
    </source>
</evidence>
<dbReference type="GO" id="GO:0051205">
    <property type="term" value="P:protein insertion into membrane"/>
    <property type="evidence" value="ECO:0007669"/>
    <property type="project" value="TreeGrafter"/>
</dbReference>
<comment type="similarity">
    <text evidence="2">Belongs to the OXA1/ALB3/YidC family. Type 1 subfamily.</text>
</comment>
<comment type="subcellular location">
    <subcellularLocation>
        <location evidence="1">Cell membrane</location>
        <topology evidence="1">Multi-pass membrane protein</topology>
    </subcellularLocation>
    <subcellularLocation>
        <location evidence="16">Membrane</location>
        <topology evidence="16">Multi-pass membrane protein</topology>
    </subcellularLocation>
</comment>
<evidence type="ECO:0000256" key="17">
    <source>
        <dbReference type="SAM" id="MobiDB-lite"/>
    </source>
</evidence>
<dbReference type="InterPro" id="IPR047196">
    <property type="entry name" value="YidC_ALB_C"/>
</dbReference>
<evidence type="ECO:0000256" key="6">
    <source>
        <dbReference type="ARBA" id="ARBA00022692"/>
    </source>
</evidence>
<evidence type="ECO:0000256" key="2">
    <source>
        <dbReference type="ARBA" id="ARBA00010527"/>
    </source>
</evidence>
<evidence type="ECO:0000256" key="12">
    <source>
        <dbReference type="ARBA" id="ARBA00026028"/>
    </source>
</evidence>
<dbReference type="GO" id="GO:0015031">
    <property type="term" value="P:protein transport"/>
    <property type="evidence" value="ECO:0007669"/>
    <property type="project" value="UniProtKB-KW"/>
</dbReference>
<feature type="domain" description="Membrane insertase YidC/Oxa/ALB C-terminal" evidence="19">
    <location>
        <begin position="34"/>
        <end position="255"/>
    </location>
</feature>
<feature type="transmembrane region" description="Helical" evidence="18">
    <location>
        <begin position="172"/>
        <end position="191"/>
    </location>
</feature>
<reference evidence="20 21" key="1">
    <citation type="submission" date="2017-02" db="EMBL/GenBank/DDBJ databases">
        <authorList>
            <person name="Peterson S.W."/>
        </authorList>
    </citation>
    <scope>NUCLEOTIDE SEQUENCE [LARGE SCALE GENOMIC DNA]</scope>
    <source>
        <strain evidence="20 21">CIP104813</strain>
    </source>
</reference>
<keyword evidence="5" id="KW-1003">Cell membrane</keyword>
<evidence type="ECO:0000256" key="10">
    <source>
        <dbReference type="ARBA" id="ARBA00023186"/>
    </source>
</evidence>
<dbReference type="PANTHER" id="PTHR12428">
    <property type="entry name" value="OXA1"/>
    <property type="match status" value="1"/>
</dbReference>
<evidence type="ECO:0000256" key="1">
    <source>
        <dbReference type="ARBA" id="ARBA00004651"/>
    </source>
</evidence>
<proteinExistence type="inferred from homology"/>
<evidence type="ECO:0000256" key="14">
    <source>
        <dbReference type="ARBA" id="ARBA00033245"/>
    </source>
</evidence>
<keyword evidence="4" id="KW-0813">Transport</keyword>
<dbReference type="GO" id="GO:0005886">
    <property type="term" value="C:plasma membrane"/>
    <property type="evidence" value="ECO:0007669"/>
    <property type="project" value="UniProtKB-SubCell"/>
</dbReference>
<organism evidence="20 21">
    <name type="scientific">Brachybacterium nesterenkovii</name>
    <dbReference type="NCBI Taxonomy" id="47847"/>
    <lineage>
        <taxon>Bacteria</taxon>
        <taxon>Bacillati</taxon>
        <taxon>Actinomycetota</taxon>
        <taxon>Actinomycetes</taxon>
        <taxon>Micrococcales</taxon>
        <taxon>Dermabacteraceae</taxon>
        <taxon>Brachybacterium</taxon>
    </lineage>
</organism>
<keyword evidence="6 16" id="KW-0812">Transmembrane</keyword>
<evidence type="ECO:0000313" key="21">
    <source>
        <dbReference type="Proteomes" id="UP000195981"/>
    </source>
</evidence>
<protein>
    <recommendedName>
        <fullName evidence="3">Membrane protein insertase YidC</fullName>
    </recommendedName>
    <alternativeName>
        <fullName evidence="15">Foldase YidC</fullName>
    </alternativeName>
    <alternativeName>
        <fullName evidence="14">Membrane integrase YidC</fullName>
    </alternativeName>
    <alternativeName>
        <fullName evidence="13">Membrane protein YidC</fullName>
    </alternativeName>
</protein>
<evidence type="ECO:0000259" key="19">
    <source>
        <dbReference type="Pfam" id="PF02096"/>
    </source>
</evidence>
<evidence type="ECO:0000256" key="8">
    <source>
        <dbReference type="ARBA" id="ARBA00022989"/>
    </source>
</evidence>
<feature type="transmembrane region" description="Helical" evidence="18">
    <location>
        <begin position="108"/>
        <end position="126"/>
    </location>
</feature>
<dbReference type="NCBIfam" id="TIGR03592">
    <property type="entry name" value="yidC_oxa1_cterm"/>
    <property type="match status" value="1"/>
</dbReference>
<dbReference type="GO" id="GO:0032977">
    <property type="term" value="F:membrane insertase activity"/>
    <property type="evidence" value="ECO:0007669"/>
    <property type="project" value="InterPro"/>
</dbReference>
<keyword evidence="21" id="KW-1185">Reference proteome</keyword>
<evidence type="ECO:0000256" key="7">
    <source>
        <dbReference type="ARBA" id="ARBA00022927"/>
    </source>
</evidence>
<name>A0A1X6X3K7_9MICO</name>
<dbReference type="InterPro" id="IPR028055">
    <property type="entry name" value="YidC/Oxa/ALB_C"/>
</dbReference>
<gene>
    <name evidence="20" type="ORF">FM110_10075</name>
</gene>
<dbReference type="OrthoDB" id="9780552at2"/>
<keyword evidence="8 18" id="KW-1133">Transmembrane helix</keyword>
<comment type="subunit">
    <text evidence="12">Interacts with the Sec translocase complex via SecD. Specifically interacts with transmembrane segments of nascent integral membrane proteins during membrane integration.</text>
</comment>
<dbReference type="AlphaFoldDB" id="A0A1X6X3K7"/>
<feature type="compositionally biased region" description="Basic residues" evidence="17">
    <location>
        <begin position="354"/>
        <end position="363"/>
    </location>
</feature>
<dbReference type="NCBIfam" id="NF002350">
    <property type="entry name" value="PRK01315.1"/>
    <property type="match status" value="1"/>
</dbReference>
<dbReference type="Pfam" id="PF02096">
    <property type="entry name" value="60KD_IMP"/>
    <property type="match status" value="1"/>
</dbReference>
<evidence type="ECO:0000256" key="5">
    <source>
        <dbReference type="ARBA" id="ARBA00022475"/>
    </source>
</evidence>
<evidence type="ECO:0000256" key="11">
    <source>
        <dbReference type="ARBA" id="ARBA00025034"/>
    </source>
</evidence>
<feature type="compositionally biased region" description="Basic and acidic residues" evidence="17">
    <location>
        <begin position="313"/>
        <end position="336"/>
    </location>
</feature>
<feature type="region of interest" description="Disordered" evidence="17">
    <location>
        <begin position="260"/>
        <end position="363"/>
    </location>
</feature>
<evidence type="ECO:0000256" key="13">
    <source>
        <dbReference type="ARBA" id="ARBA00031538"/>
    </source>
</evidence>
<evidence type="ECO:0000256" key="16">
    <source>
        <dbReference type="RuleBase" id="RU003945"/>
    </source>
</evidence>
<comment type="function">
    <text evidence="11">Required for the insertion and/or proper folding and/or complex formation of integral membrane proteins into the membrane. Involved in integration of membrane proteins that insert both dependently and independently of the Sec translocase complex, as well as at least some lipoproteins. Aids folding of multispanning membrane proteins.</text>
</comment>
<sequence>MNILYPIEWVVAWIMVQFHSLLSLFMDPDSGWTWLLSIVGLTAVIRTAIIPLFVKQIRSSRAMQMVAPELQAIQKKYKGKTDQASRQAMAEETMAVYREAKASPFSSCLPILLQMPIFFALFRMLYYKLPEAAKTAEGFGPLSQDLAKSAHNAVIVGATTISDSFLTDGAGLSTKILAGVIIALMCAVTFITQKELTMRNMPASALEGPMASTQKMMLYMLPFVYVISGPGMPIGVLVYWLTTNVWTLVQQWIIIRNSPTPGSEAEKEYQKRVNEKRARKGLEPIDFTPKKKAEPIEAQPIRVQPKKAQGGKKLSDAERLEQARAARAKAQEERRKAAQAAGEVPGVTTSGSSKRSKKSKKNR</sequence>
<evidence type="ECO:0000313" key="20">
    <source>
        <dbReference type="EMBL" id="SLM93539.1"/>
    </source>
</evidence>
<dbReference type="PANTHER" id="PTHR12428:SF65">
    <property type="entry name" value="CYTOCHROME C OXIDASE ASSEMBLY PROTEIN COX18, MITOCHONDRIAL"/>
    <property type="match status" value="1"/>
</dbReference>
<accession>A0A1X6X3K7</accession>
<evidence type="ECO:0000256" key="9">
    <source>
        <dbReference type="ARBA" id="ARBA00023136"/>
    </source>
</evidence>
<dbReference type="RefSeq" id="WP_087104636.1">
    <property type="nucleotide sequence ID" value="NZ_FWFG01000089.1"/>
</dbReference>
<feature type="transmembrane region" description="Helical" evidence="18">
    <location>
        <begin position="32"/>
        <end position="54"/>
    </location>
</feature>
<evidence type="ECO:0000256" key="18">
    <source>
        <dbReference type="SAM" id="Phobius"/>
    </source>
</evidence>
<keyword evidence="7" id="KW-0653">Protein transport</keyword>
<keyword evidence="10" id="KW-0143">Chaperone</keyword>
<keyword evidence="9 18" id="KW-0472">Membrane</keyword>
<evidence type="ECO:0000256" key="3">
    <source>
        <dbReference type="ARBA" id="ARBA00015325"/>
    </source>
</evidence>
<evidence type="ECO:0000256" key="4">
    <source>
        <dbReference type="ARBA" id="ARBA00022448"/>
    </source>
</evidence>
<feature type="compositionally biased region" description="Basic and acidic residues" evidence="17">
    <location>
        <begin position="264"/>
        <end position="295"/>
    </location>
</feature>
<dbReference type="Proteomes" id="UP000195981">
    <property type="component" value="Unassembled WGS sequence"/>
</dbReference>
<dbReference type="EMBL" id="FWFG01000089">
    <property type="protein sequence ID" value="SLM93539.1"/>
    <property type="molecule type" value="Genomic_DNA"/>
</dbReference>
<dbReference type="CDD" id="cd20070">
    <property type="entry name" value="5TM_YidC_Alb3"/>
    <property type="match status" value="1"/>
</dbReference>
<dbReference type="InterPro" id="IPR001708">
    <property type="entry name" value="YidC/ALB3/OXA1/COX18"/>
</dbReference>